<dbReference type="Gene3D" id="3.90.1570.10">
    <property type="entry name" value="tt1808, chain A"/>
    <property type="match status" value="1"/>
</dbReference>
<dbReference type="RefSeq" id="WP_013767924.1">
    <property type="nucleotide sequence ID" value="NC_015510.1"/>
</dbReference>
<gene>
    <name evidence="3" type="ordered locus">Halhy_5570</name>
</gene>
<dbReference type="KEGG" id="hhy:Halhy_5570"/>
<dbReference type="CDD" id="cd06260">
    <property type="entry name" value="DUF820-like"/>
    <property type="match status" value="1"/>
</dbReference>
<dbReference type="AlphaFoldDB" id="F4KTM0"/>
<reference key="2">
    <citation type="submission" date="2011-04" db="EMBL/GenBank/DDBJ databases">
        <title>Complete sequence of chromosome of Haliscomenobacter hydrossis DSM 1100.</title>
        <authorList>
            <consortium name="US DOE Joint Genome Institute (JGI-PGF)"/>
            <person name="Lucas S."/>
            <person name="Han J."/>
            <person name="Lapidus A."/>
            <person name="Bruce D."/>
            <person name="Goodwin L."/>
            <person name="Pitluck S."/>
            <person name="Peters L."/>
            <person name="Kyrpides N."/>
            <person name="Mavromatis K."/>
            <person name="Ivanova N."/>
            <person name="Ovchinnikova G."/>
            <person name="Pagani I."/>
            <person name="Daligault H."/>
            <person name="Detter J.C."/>
            <person name="Han C."/>
            <person name="Land M."/>
            <person name="Hauser L."/>
            <person name="Markowitz V."/>
            <person name="Cheng J.-F."/>
            <person name="Hugenholtz P."/>
            <person name="Woyke T."/>
            <person name="Wu D."/>
            <person name="Verbarg S."/>
            <person name="Frueling A."/>
            <person name="Brambilla E."/>
            <person name="Klenk H.-P."/>
            <person name="Eisen J.A."/>
        </authorList>
    </citation>
    <scope>NUCLEOTIDE SEQUENCE</scope>
    <source>
        <strain>DSM 1100</strain>
    </source>
</reference>
<dbReference type="STRING" id="760192.Halhy_5570"/>
<evidence type="ECO:0000259" key="2">
    <source>
        <dbReference type="Pfam" id="PF05685"/>
    </source>
</evidence>
<dbReference type="InterPro" id="IPR012296">
    <property type="entry name" value="Nuclease_put_TT1808"/>
</dbReference>
<feature type="region of interest" description="Disordered" evidence="1">
    <location>
        <begin position="1"/>
        <end position="23"/>
    </location>
</feature>
<dbReference type="EMBL" id="CP002691">
    <property type="protein sequence ID" value="AEE53394.1"/>
    <property type="molecule type" value="Genomic_DNA"/>
</dbReference>
<dbReference type="HOGENOM" id="CLU_076312_3_2_10"/>
<organism evidence="3 4">
    <name type="scientific">Haliscomenobacter hydrossis (strain ATCC 27775 / DSM 1100 / LMG 10767 / O)</name>
    <dbReference type="NCBI Taxonomy" id="760192"/>
    <lineage>
        <taxon>Bacteria</taxon>
        <taxon>Pseudomonadati</taxon>
        <taxon>Bacteroidota</taxon>
        <taxon>Saprospiria</taxon>
        <taxon>Saprospirales</taxon>
        <taxon>Haliscomenobacteraceae</taxon>
        <taxon>Haliscomenobacter</taxon>
    </lineage>
</organism>
<dbReference type="PANTHER" id="PTHR34107">
    <property type="entry name" value="SLL0198 PROTEIN-RELATED"/>
    <property type="match status" value="1"/>
</dbReference>
<dbReference type="SUPFAM" id="SSF52980">
    <property type="entry name" value="Restriction endonuclease-like"/>
    <property type="match status" value="1"/>
</dbReference>
<accession>F4KTM0</accession>
<dbReference type="Pfam" id="PF05685">
    <property type="entry name" value="Uma2"/>
    <property type="match status" value="1"/>
</dbReference>
<dbReference type="eggNOG" id="COG4636">
    <property type="taxonomic scope" value="Bacteria"/>
</dbReference>
<dbReference type="InterPro" id="IPR008538">
    <property type="entry name" value="Uma2"/>
</dbReference>
<name>F4KTM0_HALH1</name>
<keyword evidence="4" id="KW-1185">Reference proteome</keyword>
<dbReference type="InterPro" id="IPR011335">
    <property type="entry name" value="Restrct_endonuc-II-like"/>
</dbReference>
<protein>
    <recommendedName>
        <fullName evidence="2">Putative restriction endonuclease domain-containing protein</fullName>
    </recommendedName>
</protein>
<dbReference type="Proteomes" id="UP000008461">
    <property type="component" value="Chromosome"/>
</dbReference>
<dbReference type="PANTHER" id="PTHR34107:SF4">
    <property type="entry name" value="SLL1222 PROTEIN"/>
    <property type="match status" value="1"/>
</dbReference>
<dbReference type="OrthoDB" id="947485at2"/>
<sequence>MSANSVSIHNDESKQVVGQSTNRQPRPISWAEFQRRYLSREDGYKYEWVNQQVVKSKHMDYSQFFIVNNFLALFEKLRSTGQVNGMLMPEGDIFFGPNHRRPDIAYLSQDQIARTAHGENQVPAFVIEIISTKDQMNRVHEKMTNYREAAVQIVWHVFPLIQQVHVYSGKGLKKMTVCLGTDVCSANPVLDGFELSVNEVFKKPELPDTVKS</sequence>
<proteinExistence type="predicted"/>
<evidence type="ECO:0000256" key="1">
    <source>
        <dbReference type="SAM" id="MobiDB-lite"/>
    </source>
</evidence>
<feature type="domain" description="Putative restriction endonuclease" evidence="2">
    <location>
        <begin position="30"/>
        <end position="197"/>
    </location>
</feature>
<evidence type="ECO:0000313" key="4">
    <source>
        <dbReference type="Proteomes" id="UP000008461"/>
    </source>
</evidence>
<evidence type="ECO:0000313" key="3">
    <source>
        <dbReference type="EMBL" id="AEE53394.1"/>
    </source>
</evidence>
<reference evidence="3 4" key="1">
    <citation type="journal article" date="2011" name="Stand. Genomic Sci.">
        <title>Complete genome sequence of Haliscomenobacter hydrossis type strain (O).</title>
        <authorList>
            <consortium name="US DOE Joint Genome Institute (JGI-PGF)"/>
            <person name="Daligault H."/>
            <person name="Lapidus A."/>
            <person name="Zeytun A."/>
            <person name="Nolan M."/>
            <person name="Lucas S."/>
            <person name="Del Rio T.G."/>
            <person name="Tice H."/>
            <person name="Cheng J.F."/>
            <person name="Tapia R."/>
            <person name="Han C."/>
            <person name="Goodwin L."/>
            <person name="Pitluck S."/>
            <person name="Liolios K."/>
            <person name="Pagani I."/>
            <person name="Ivanova N."/>
            <person name="Huntemann M."/>
            <person name="Mavromatis K."/>
            <person name="Mikhailova N."/>
            <person name="Pati A."/>
            <person name="Chen A."/>
            <person name="Palaniappan K."/>
            <person name="Land M."/>
            <person name="Hauser L."/>
            <person name="Brambilla E.M."/>
            <person name="Rohde M."/>
            <person name="Verbarg S."/>
            <person name="Goker M."/>
            <person name="Bristow J."/>
            <person name="Eisen J.A."/>
            <person name="Markowitz V."/>
            <person name="Hugenholtz P."/>
            <person name="Kyrpides N.C."/>
            <person name="Klenk H.P."/>
            <person name="Woyke T."/>
        </authorList>
    </citation>
    <scope>NUCLEOTIDE SEQUENCE [LARGE SCALE GENOMIC DNA]</scope>
    <source>
        <strain evidence="4">ATCC 27775 / DSM 1100 / LMG 10767 / O</strain>
    </source>
</reference>